<organism evidence="2 3">
    <name type="scientific">Marasmius oreades</name>
    <name type="common">fairy-ring Marasmius</name>
    <dbReference type="NCBI Taxonomy" id="181124"/>
    <lineage>
        <taxon>Eukaryota</taxon>
        <taxon>Fungi</taxon>
        <taxon>Dikarya</taxon>
        <taxon>Basidiomycota</taxon>
        <taxon>Agaricomycotina</taxon>
        <taxon>Agaricomycetes</taxon>
        <taxon>Agaricomycetidae</taxon>
        <taxon>Agaricales</taxon>
        <taxon>Marasmiineae</taxon>
        <taxon>Marasmiaceae</taxon>
        <taxon>Marasmius</taxon>
    </lineage>
</organism>
<dbReference type="AlphaFoldDB" id="A0A9P7RRB0"/>
<evidence type="ECO:0000313" key="2">
    <source>
        <dbReference type="EMBL" id="KAG7088304.1"/>
    </source>
</evidence>
<keyword evidence="3" id="KW-1185">Reference proteome</keyword>
<dbReference type="Proteomes" id="UP001049176">
    <property type="component" value="Chromosome 8"/>
</dbReference>
<reference evidence="2" key="1">
    <citation type="journal article" date="2021" name="Genome Biol. Evol.">
        <title>The assembled and annotated genome of the fairy-ring fungus Marasmius oreades.</title>
        <authorList>
            <person name="Hiltunen M."/>
            <person name="Ament-Velasquez S.L."/>
            <person name="Johannesson H."/>
        </authorList>
    </citation>
    <scope>NUCLEOTIDE SEQUENCE</scope>
    <source>
        <strain evidence="2">03SP1</strain>
    </source>
</reference>
<feature type="region of interest" description="Disordered" evidence="1">
    <location>
        <begin position="1"/>
        <end position="39"/>
    </location>
</feature>
<feature type="compositionally biased region" description="Basic and acidic residues" evidence="1">
    <location>
        <begin position="1"/>
        <end position="14"/>
    </location>
</feature>
<evidence type="ECO:0000313" key="3">
    <source>
        <dbReference type="Proteomes" id="UP001049176"/>
    </source>
</evidence>
<dbReference type="GeneID" id="66081389"/>
<dbReference type="EMBL" id="CM032188">
    <property type="protein sequence ID" value="KAG7088304.1"/>
    <property type="molecule type" value="Genomic_DNA"/>
</dbReference>
<comment type="caution">
    <text evidence="2">The sequence shown here is derived from an EMBL/GenBank/DDBJ whole genome shotgun (WGS) entry which is preliminary data.</text>
</comment>
<accession>A0A9P7RRB0</accession>
<dbReference type="KEGG" id="more:E1B28_012314"/>
<name>A0A9P7RRB0_9AGAR</name>
<sequence length="73" mass="8621">MNMIHRQDLHDSEAKNNTPSVRAEFMREDTSSQQQTRDEPRIVRTFWPSYISFFPVAMRIAHLDQEPISQTSL</sequence>
<evidence type="ECO:0000256" key="1">
    <source>
        <dbReference type="SAM" id="MobiDB-lite"/>
    </source>
</evidence>
<feature type="compositionally biased region" description="Basic and acidic residues" evidence="1">
    <location>
        <begin position="24"/>
        <end position="39"/>
    </location>
</feature>
<gene>
    <name evidence="2" type="ORF">E1B28_012314</name>
</gene>
<dbReference type="RefSeq" id="XP_043004775.1">
    <property type="nucleotide sequence ID" value="XM_043157408.1"/>
</dbReference>
<protein>
    <submittedName>
        <fullName evidence="2">Uncharacterized protein</fullName>
    </submittedName>
</protein>
<proteinExistence type="predicted"/>